<dbReference type="EMBL" id="HE804045">
    <property type="protein sequence ID" value="CCH30612.1"/>
    <property type="molecule type" value="Genomic_DNA"/>
</dbReference>
<dbReference type="KEGG" id="sesp:BN6_33080"/>
<evidence type="ECO:0000313" key="1">
    <source>
        <dbReference type="EMBL" id="CCH30612.1"/>
    </source>
</evidence>
<dbReference type="Proteomes" id="UP000006281">
    <property type="component" value="Chromosome"/>
</dbReference>
<gene>
    <name evidence="1" type="ordered locus">BN6_33080</name>
</gene>
<protein>
    <submittedName>
        <fullName evidence="1">Putative secreted protein</fullName>
    </submittedName>
</protein>
<proteinExistence type="predicted"/>
<reference evidence="1 2" key="1">
    <citation type="journal article" date="2012" name="BMC Genomics">
        <title>Complete genome sequence of Saccharothrix espanaensis DSM 44229T and comparison to the other completely sequenced Pseudonocardiaceae.</title>
        <authorList>
            <person name="Strobel T."/>
            <person name="Al-Dilaimi A."/>
            <person name="Blom J."/>
            <person name="Gessner A."/>
            <person name="Kalinowski J."/>
            <person name="Luzhetska M."/>
            <person name="Puhler A."/>
            <person name="Szczepanowski R."/>
            <person name="Bechthold A."/>
            <person name="Ruckert C."/>
        </authorList>
    </citation>
    <scope>NUCLEOTIDE SEQUENCE [LARGE SCALE GENOMIC DNA]</scope>
    <source>
        <strain evidence="2">ATCC 51144 / DSM 44229 / JCM 9112 / NBRC 15066 / NRRL 15764</strain>
    </source>
</reference>
<accession>K0JZC3</accession>
<sequence length="121" mass="12791">MIPPCATSAWGVPVPSLLAVPTTTSGRARANTGTGGSCGRWRNQYCPSRNDHRPILIDPYFAGPEDKPLLGGGRVNVLRRSHHSLRSTTDLEVRADVRLTASESGSSCGARCSRCDGSAAL</sequence>
<evidence type="ECO:0000313" key="2">
    <source>
        <dbReference type="Proteomes" id="UP000006281"/>
    </source>
</evidence>
<organism evidence="1 2">
    <name type="scientific">Saccharothrix espanaensis (strain ATCC 51144 / DSM 44229 / JCM 9112 / NBRC 15066 / NRRL 15764)</name>
    <dbReference type="NCBI Taxonomy" id="1179773"/>
    <lineage>
        <taxon>Bacteria</taxon>
        <taxon>Bacillati</taxon>
        <taxon>Actinomycetota</taxon>
        <taxon>Actinomycetes</taxon>
        <taxon>Pseudonocardiales</taxon>
        <taxon>Pseudonocardiaceae</taxon>
        <taxon>Saccharothrix</taxon>
    </lineage>
</organism>
<keyword evidence="2" id="KW-1185">Reference proteome</keyword>
<dbReference type="eggNOG" id="ENOG5032XQ0">
    <property type="taxonomic scope" value="Bacteria"/>
</dbReference>
<name>K0JZC3_SACES</name>
<dbReference type="AlphaFoldDB" id="K0JZC3"/>
<dbReference type="STRING" id="1179773.BN6_33080"/>
<dbReference type="HOGENOM" id="CLU_2036352_0_0_11"/>